<dbReference type="EMBL" id="BLAE01000096">
    <property type="protein sequence ID" value="GES16262.1"/>
    <property type="molecule type" value="Genomic_DNA"/>
</dbReference>
<sequence>MITTRLKHDRRVDVGREGTPIAHRRSCIKAVGAVCGGDSCGLVAEIGDLNVVVQAGILGVPQQQRRQTVTVTLRAEGAG</sequence>
<dbReference type="AlphaFoldDB" id="A0A5M3X6J5"/>
<proteinExistence type="predicted"/>
<organism evidence="1 2">
    <name type="scientific">Acrocarpospora macrocephala</name>
    <dbReference type="NCBI Taxonomy" id="150177"/>
    <lineage>
        <taxon>Bacteria</taxon>
        <taxon>Bacillati</taxon>
        <taxon>Actinomycetota</taxon>
        <taxon>Actinomycetes</taxon>
        <taxon>Streptosporangiales</taxon>
        <taxon>Streptosporangiaceae</taxon>
        <taxon>Acrocarpospora</taxon>
    </lineage>
</organism>
<accession>A0A5M3X6J5</accession>
<evidence type="ECO:0000313" key="2">
    <source>
        <dbReference type="Proteomes" id="UP000331127"/>
    </source>
</evidence>
<keyword evidence="2" id="KW-1185">Reference proteome</keyword>
<protein>
    <submittedName>
        <fullName evidence="1">Uncharacterized protein</fullName>
    </submittedName>
</protein>
<dbReference type="Proteomes" id="UP000331127">
    <property type="component" value="Unassembled WGS sequence"/>
</dbReference>
<name>A0A5M3X6J5_9ACTN</name>
<evidence type="ECO:0000313" key="1">
    <source>
        <dbReference type="EMBL" id="GES16262.1"/>
    </source>
</evidence>
<comment type="caution">
    <text evidence="1">The sequence shown here is derived from an EMBL/GenBank/DDBJ whole genome shotgun (WGS) entry which is preliminary data.</text>
</comment>
<gene>
    <name evidence="1" type="ORF">Amac_098600</name>
</gene>
<reference evidence="1 2" key="1">
    <citation type="submission" date="2019-10" db="EMBL/GenBank/DDBJ databases">
        <title>Whole genome shotgun sequence of Acrocarpospora macrocephala NBRC 16266.</title>
        <authorList>
            <person name="Ichikawa N."/>
            <person name="Kimura A."/>
            <person name="Kitahashi Y."/>
            <person name="Komaki H."/>
            <person name="Oguchi A."/>
        </authorList>
    </citation>
    <scope>NUCLEOTIDE SEQUENCE [LARGE SCALE GENOMIC DNA]</scope>
    <source>
        <strain evidence="1 2">NBRC 16266</strain>
    </source>
</reference>